<dbReference type="EMBL" id="JO843500">
    <property type="protein sequence ID" value="AEO35117.1"/>
    <property type="molecule type" value="mRNA"/>
</dbReference>
<evidence type="ECO:0000256" key="6">
    <source>
        <dbReference type="SAM" id="MobiDB-lite"/>
    </source>
</evidence>
<dbReference type="Gene3D" id="2.130.10.10">
    <property type="entry name" value="YVTN repeat-like/Quinoprotein amine dehydrogenase"/>
    <property type="match status" value="2"/>
</dbReference>
<dbReference type="InterPro" id="IPR036322">
    <property type="entry name" value="WD40_repeat_dom_sf"/>
</dbReference>
<keyword evidence="3" id="KW-0677">Repeat</keyword>
<proteinExistence type="evidence at transcript level"/>
<reference evidence="7" key="1">
    <citation type="journal article" date="2011" name="PLoS ONE">
        <title>A deep insight into the sialotranscriptome of the gulf coast tick, Amblyomma maculatum.</title>
        <authorList>
            <person name="Karim S."/>
            <person name="Singh P."/>
            <person name="Ribeiro J.M."/>
        </authorList>
    </citation>
    <scope>NUCLEOTIDE SEQUENCE</scope>
    <source>
        <tissue evidence="7">Salivary gland</tissue>
    </source>
</reference>
<comment type="similarity">
    <text evidence="1">Belongs to the WD repeat WDR55 family.</text>
</comment>
<evidence type="ECO:0000256" key="4">
    <source>
        <dbReference type="ARBA" id="ARBA00023478"/>
    </source>
</evidence>
<feature type="repeat" description="WD" evidence="5">
    <location>
        <begin position="296"/>
        <end position="323"/>
    </location>
</feature>
<name>G3MNP9_AMBMU</name>
<evidence type="ECO:0000256" key="3">
    <source>
        <dbReference type="ARBA" id="ARBA00022737"/>
    </source>
</evidence>
<dbReference type="SMART" id="SM00320">
    <property type="entry name" value="WD40"/>
    <property type="match status" value="6"/>
</dbReference>
<protein>
    <recommendedName>
        <fullName evidence="4">WD repeat-containing protein 55 homolog</fullName>
    </recommendedName>
</protein>
<accession>G3MNP9</accession>
<feature type="region of interest" description="Disordered" evidence="6">
    <location>
        <begin position="1"/>
        <end position="26"/>
    </location>
</feature>
<dbReference type="SUPFAM" id="SSF50978">
    <property type="entry name" value="WD40 repeat-like"/>
    <property type="match status" value="1"/>
</dbReference>
<sequence length="350" mass="38454">MSDSSEDGSGSEDATEQPPSEGYIGSGVSPADIAFETLLTDVCCHPTRDTVAIATVDGDVFVHSYSMDSASRELLHLTHHRTSCRKLRFTADGSILITASKDKSLCMVDLNSSAVPQRIPDAHSAAIYSLCIMDQNLLASGDDDGHVKVWDRRRNNCIMDCRESEDFISDLAVGDNRRVLLATCGDGTLTAFNLRQRAMELQSEPCEDDFLSLALLKHGRRVVVGAGDGSVNVFNWGRWGNLADRLVMGRSQAIDSLAAVTEDHFCMGTADGHVRVASIGPNKCLGLLGTHGRFPVESLSTSRDKQLLASCSHDQRVKFWDISYVDCLRPRNHDFFATLEESWTDQFDFQ</sequence>
<dbReference type="PROSITE" id="PS50082">
    <property type="entry name" value="WD_REPEATS_2"/>
    <property type="match status" value="2"/>
</dbReference>
<organism evidence="7">
    <name type="scientific">Amblyomma maculatum</name>
    <name type="common">Gulf Coast tick</name>
    <dbReference type="NCBI Taxonomy" id="34609"/>
    <lineage>
        <taxon>Eukaryota</taxon>
        <taxon>Metazoa</taxon>
        <taxon>Ecdysozoa</taxon>
        <taxon>Arthropoda</taxon>
        <taxon>Chelicerata</taxon>
        <taxon>Arachnida</taxon>
        <taxon>Acari</taxon>
        <taxon>Parasitiformes</taxon>
        <taxon>Ixodida</taxon>
        <taxon>Ixodoidea</taxon>
        <taxon>Ixodidae</taxon>
        <taxon>Amblyomminae</taxon>
        <taxon>Amblyomma</taxon>
    </lineage>
</organism>
<dbReference type="PANTHER" id="PTHR44019:SF20">
    <property type="entry name" value="WD REPEAT-CONTAINING PROTEIN 55"/>
    <property type="match status" value="1"/>
</dbReference>
<dbReference type="InterPro" id="IPR050505">
    <property type="entry name" value="WDR55/POC1"/>
</dbReference>
<dbReference type="InterPro" id="IPR001680">
    <property type="entry name" value="WD40_rpt"/>
</dbReference>
<dbReference type="InterPro" id="IPR019775">
    <property type="entry name" value="WD40_repeat_CS"/>
</dbReference>
<evidence type="ECO:0000256" key="5">
    <source>
        <dbReference type="PROSITE-ProRule" id="PRU00221"/>
    </source>
</evidence>
<evidence type="ECO:0000256" key="1">
    <source>
        <dbReference type="ARBA" id="ARBA00007625"/>
    </source>
</evidence>
<feature type="repeat" description="WD" evidence="5">
    <location>
        <begin position="120"/>
        <end position="160"/>
    </location>
</feature>
<feature type="compositionally biased region" description="Acidic residues" evidence="6">
    <location>
        <begin position="1"/>
        <end position="15"/>
    </location>
</feature>
<dbReference type="PANTHER" id="PTHR44019">
    <property type="entry name" value="WD REPEAT-CONTAINING PROTEIN 55"/>
    <property type="match status" value="1"/>
</dbReference>
<dbReference type="Pfam" id="PF24796">
    <property type="entry name" value="WDR55"/>
    <property type="match status" value="1"/>
</dbReference>
<dbReference type="InterPro" id="IPR015943">
    <property type="entry name" value="WD40/YVTN_repeat-like_dom_sf"/>
</dbReference>
<evidence type="ECO:0000256" key="2">
    <source>
        <dbReference type="ARBA" id="ARBA00022574"/>
    </source>
</evidence>
<keyword evidence="2 5" id="KW-0853">WD repeat</keyword>
<dbReference type="AlphaFoldDB" id="G3MNP9"/>
<dbReference type="PROSITE" id="PS00678">
    <property type="entry name" value="WD_REPEATS_1"/>
    <property type="match status" value="1"/>
</dbReference>
<dbReference type="PROSITE" id="PS50294">
    <property type="entry name" value="WD_REPEATS_REGION"/>
    <property type="match status" value="1"/>
</dbReference>
<evidence type="ECO:0000313" key="7">
    <source>
        <dbReference type="EMBL" id="AEO35117.1"/>
    </source>
</evidence>